<accession>A0A3N0I431</accession>
<organism evidence="1 2">
    <name type="scientific">Absicoccus porci</name>
    <dbReference type="NCBI Taxonomy" id="2486576"/>
    <lineage>
        <taxon>Bacteria</taxon>
        <taxon>Bacillati</taxon>
        <taxon>Bacillota</taxon>
        <taxon>Erysipelotrichia</taxon>
        <taxon>Erysipelotrichales</taxon>
        <taxon>Erysipelotrichaceae</taxon>
        <taxon>Absicoccus</taxon>
    </lineage>
</organism>
<dbReference type="EMBL" id="RJQC01000001">
    <property type="protein sequence ID" value="RNM31260.1"/>
    <property type="molecule type" value="Genomic_DNA"/>
</dbReference>
<dbReference type="RefSeq" id="WP_128519426.1">
    <property type="nucleotide sequence ID" value="NZ_CAUWBR010000024.1"/>
</dbReference>
<evidence type="ECO:0000313" key="2">
    <source>
        <dbReference type="Proteomes" id="UP000276568"/>
    </source>
</evidence>
<name>A0A3N0I431_9FIRM</name>
<comment type="caution">
    <text evidence="1">The sequence shown here is derived from an EMBL/GenBank/DDBJ whole genome shotgun (WGS) entry which is preliminary data.</text>
</comment>
<sequence length="94" mass="10754">MFEEVQKFYRYCQKQLSKSVVSINVVTDTFDEQEIMDALAFCGAIVYEGSVHEADARIEKKKYSIGNEEIPVSAFAAIEPMYTYSNARIKKDPE</sequence>
<evidence type="ECO:0000313" key="1">
    <source>
        <dbReference type="EMBL" id="RNM31260.1"/>
    </source>
</evidence>
<reference evidence="1 2" key="1">
    <citation type="submission" date="2018-11" db="EMBL/GenBank/DDBJ databases">
        <title>Clostridium sp. nov., a member of the family Erysipelotrichaceae isolated from pig faeces.</title>
        <authorList>
            <person name="Chang Y.-H."/>
        </authorList>
    </citation>
    <scope>NUCLEOTIDE SEQUENCE [LARGE SCALE GENOMIC DNA]</scope>
    <source>
        <strain evidence="1 2">YH-panp20</strain>
    </source>
</reference>
<dbReference type="Proteomes" id="UP000276568">
    <property type="component" value="Unassembled WGS sequence"/>
</dbReference>
<protein>
    <submittedName>
        <fullName evidence="1">Uncharacterized protein</fullName>
    </submittedName>
</protein>
<dbReference type="AlphaFoldDB" id="A0A3N0I431"/>
<keyword evidence="2" id="KW-1185">Reference proteome</keyword>
<proteinExistence type="predicted"/>
<gene>
    <name evidence="1" type="ORF">EDX97_01455</name>
</gene>